<sequence length="251" mass="26935">MHRGMVAIHEQYTREMYEKYGYFATWLPSTRVELGDVGTFSGHRFDKVTTLSELGVAFQSGVSSPRADLEYSSSGAVSVTTDGALGVVKSTPLASVSITFAREGATYFQASECREQAIENLAQLQTALMPLCHNGTWHPDYVVVTRLVSTGPTMILISSRGDTRVELALNADGLGTPLPLAKAAGNFVMTAKSGLAVSVLADEGSTPLFRASQMRRRVLGRRELVFRGGDDDLDLELAAVGWDDVPAGSLG</sequence>
<name>A0ABS8Z267_9PSEU</name>
<keyword evidence="2" id="KW-1185">Reference proteome</keyword>
<protein>
    <submittedName>
        <fullName evidence="1">Uncharacterized protein</fullName>
    </submittedName>
</protein>
<evidence type="ECO:0000313" key="1">
    <source>
        <dbReference type="EMBL" id="MCE7002031.1"/>
    </source>
</evidence>
<accession>A0ABS8Z267</accession>
<dbReference type="RefSeq" id="WP_233723070.1">
    <property type="nucleotide sequence ID" value="NZ_JAJVCN010000001.1"/>
</dbReference>
<comment type="caution">
    <text evidence="1">The sequence shown here is derived from an EMBL/GenBank/DDBJ whole genome shotgun (WGS) entry which is preliminary data.</text>
</comment>
<dbReference type="Proteomes" id="UP001521150">
    <property type="component" value="Unassembled WGS sequence"/>
</dbReference>
<gene>
    <name evidence="1" type="ORF">LWC34_04185</name>
</gene>
<evidence type="ECO:0000313" key="2">
    <source>
        <dbReference type="Proteomes" id="UP001521150"/>
    </source>
</evidence>
<proteinExistence type="predicted"/>
<organism evidence="1 2">
    <name type="scientific">Kibdelosporangium philippinense</name>
    <dbReference type="NCBI Taxonomy" id="211113"/>
    <lineage>
        <taxon>Bacteria</taxon>
        <taxon>Bacillati</taxon>
        <taxon>Actinomycetota</taxon>
        <taxon>Actinomycetes</taxon>
        <taxon>Pseudonocardiales</taxon>
        <taxon>Pseudonocardiaceae</taxon>
        <taxon>Kibdelosporangium</taxon>
    </lineage>
</organism>
<reference evidence="1 2" key="1">
    <citation type="submission" date="2021-12" db="EMBL/GenBank/DDBJ databases">
        <title>Genome sequence of Kibdelosporangium philippinense ATCC 49844.</title>
        <authorList>
            <person name="Fedorov E.A."/>
            <person name="Omeragic M."/>
            <person name="Shalygina K.F."/>
            <person name="Maclea K.S."/>
        </authorList>
    </citation>
    <scope>NUCLEOTIDE SEQUENCE [LARGE SCALE GENOMIC DNA]</scope>
    <source>
        <strain evidence="1 2">ATCC 49844</strain>
    </source>
</reference>
<dbReference type="EMBL" id="JAJVCN010000001">
    <property type="protein sequence ID" value="MCE7002031.1"/>
    <property type="molecule type" value="Genomic_DNA"/>
</dbReference>